<dbReference type="Proteomes" id="UP001154252">
    <property type="component" value="Unassembled WGS sequence"/>
</dbReference>
<feature type="transmembrane region" description="Helical" evidence="2">
    <location>
        <begin position="152"/>
        <end position="172"/>
    </location>
</feature>
<keyword evidence="2" id="KW-0472">Membrane</keyword>
<evidence type="ECO:0000256" key="1">
    <source>
        <dbReference type="SAM" id="MobiDB-lite"/>
    </source>
</evidence>
<dbReference type="AlphaFoldDB" id="A0A9W4PBJ2"/>
<comment type="caution">
    <text evidence="3">The sequence shown here is derived from an EMBL/GenBank/DDBJ whole genome shotgun (WGS) entry which is preliminary data.</text>
</comment>
<evidence type="ECO:0000313" key="3">
    <source>
        <dbReference type="EMBL" id="CAG8909859.1"/>
    </source>
</evidence>
<feature type="compositionally biased region" description="Low complexity" evidence="1">
    <location>
        <begin position="1"/>
        <end position="21"/>
    </location>
</feature>
<dbReference type="OrthoDB" id="4356630at2759"/>
<organism evidence="3 4">
    <name type="scientific">Penicillium egyptiacum</name>
    <dbReference type="NCBI Taxonomy" id="1303716"/>
    <lineage>
        <taxon>Eukaryota</taxon>
        <taxon>Fungi</taxon>
        <taxon>Dikarya</taxon>
        <taxon>Ascomycota</taxon>
        <taxon>Pezizomycotina</taxon>
        <taxon>Eurotiomycetes</taxon>
        <taxon>Eurotiomycetidae</taxon>
        <taxon>Eurotiales</taxon>
        <taxon>Aspergillaceae</taxon>
        <taxon>Penicillium</taxon>
    </lineage>
</organism>
<keyword evidence="2" id="KW-0812">Transmembrane</keyword>
<sequence length="173" mass="18781">MPGLTYTPTPTTGAATTSSAAQSEGNQAEPIAEKPQQGQIYYIQTKILSRPVNYVSLIRLIVLPPGLQFVAGGVQDLAPGVRVMISQATTIAMPITPVLPPRLPQKITISENNTMSATQALGHVLAGVDQFADWESSTGELLLWWLLLLRPYWCFIVFALLFLLLLILAIVLP</sequence>
<evidence type="ECO:0000313" key="4">
    <source>
        <dbReference type="Proteomes" id="UP001154252"/>
    </source>
</evidence>
<evidence type="ECO:0000256" key="2">
    <source>
        <dbReference type="SAM" id="Phobius"/>
    </source>
</evidence>
<reference evidence="3" key="1">
    <citation type="submission" date="2021-07" db="EMBL/GenBank/DDBJ databases">
        <authorList>
            <person name="Branca A.L. A."/>
        </authorList>
    </citation>
    <scope>NUCLEOTIDE SEQUENCE</scope>
</reference>
<feature type="region of interest" description="Disordered" evidence="1">
    <location>
        <begin position="1"/>
        <end position="31"/>
    </location>
</feature>
<dbReference type="EMBL" id="CAJVRC010000904">
    <property type="protein sequence ID" value="CAG8909859.1"/>
    <property type="molecule type" value="Genomic_DNA"/>
</dbReference>
<accession>A0A9W4PBJ2</accession>
<name>A0A9W4PBJ2_9EURO</name>
<keyword evidence="2" id="KW-1133">Transmembrane helix</keyword>
<proteinExistence type="predicted"/>
<gene>
    <name evidence="3" type="ORF">PEGY_LOCUS10657</name>
</gene>
<keyword evidence="4" id="KW-1185">Reference proteome</keyword>
<protein>
    <submittedName>
        <fullName evidence="3">Uncharacterized protein</fullName>
    </submittedName>
</protein>